<dbReference type="Proteomes" id="UP000494206">
    <property type="component" value="Unassembled WGS sequence"/>
</dbReference>
<reference evidence="1 2" key="1">
    <citation type="submission" date="2020-04" db="EMBL/GenBank/DDBJ databases">
        <authorList>
            <person name="Laetsch R D."/>
            <person name="Stevens L."/>
            <person name="Kumar S."/>
            <person name="Blaxter L. M."/>
        </authorList>
    </citation>
    <scope>NUCLEOTIDE SEQUENCE [LARGE SCALE GENOMIC DNA]</scope>
</reference>
<dbReference type="EMBL" id="CADEPM010000006">
    <property type="protein sequence ID" value="CAB3408077.1"/>
    <property type="molecule type" value="Genomic_DNA"/>
</dbReference>
<protein>
    <submittedName>
        <fullName evidence="1">Uncharacterized protein</fullName>
    </submittedName>
</protein>
<keyword evidence="2" id="KW-1185">Reference proteome</keyword>
<gene>
    <name evidence="1" type="ORF">CBOVIS_LOCUS9907</name>
</gene>
<proteinExistence type="predicted"/>
<comment type="caution">
    <text evidence="1">The sequence shown here is derived from an EMBL/GenBank/DDBJ whole genome shotgun (WGS) entry which is preliminary data.</text>
</comment>
<evidence type="ECO:0000313" key="2">
    <source>
        <dbReference type="Proteomes" id="UP000494206"/>
    </source>
</evidence>
<dbReference type="AlphaFoldDB" id="A0A8S1F281"/>
<accession>A0A8S1F281</accession>
<sequence>MLNERYADNRKVVVTKTNLILGNFQFPIKLSNISENGSDSTNYQMINCVGVLPELELDRIGFSQIPMDRDNFIRFSFDEENNLSKDSKRNQDAFSMLATYLIESKPVSTMFCECLIDPNRLDYGLIVPYTMETESEIGLALVRFPADHFDKWKTLLDYVTVDSVNENPAKLPNLMYKPVANKSMNFVAKQITRLDAISGNSEYLQKELALIYDEFRAVHSKCNYAIEFLKSSTKIDEEIRTKWIEKFEEL</sequence>
<organism evidence="1 2">
    <name type="scientific">Caenorhabditis bovis</name>
    <dbReference type="NCBI Taxonomy" id="2654633"/>
    <lineage>
        <taxon>Eukaryota</taxon>
        <taxon>Metazoa</taxon>
        <taxon>Ecdysozoa</taxon>
        <taxon>Nematoda</taxon>
        <taxon>Chromadorea</taxon>
        <taxon>Rhabditida</taxon>
        <taxon>Rhabditina</taxon>
        <taxon>Rhabditomorpha</taxon>
        <taxon>Rhabditoidea</taxon>
        <taxon>Rhabditidae</taxon>
        <taxon>Peloderinae</taxon>
        <taxon>Caenorhabditis</taxon>
    </lineage>
</organism>
<name>A0A8S1F281_9PELO</name>
<evidence type="ECO:0000313" key="1">
    <source>
        <dbReference type="EMBL" id="CAB3408077.1"/>
    </source>
</evidence>